<evidence type="ECO:0000313" key="2">
    <source>
        <dbReference type="EMBL" id="RCW38797.1"/>
    </source>
</evidence>
<dbReference type="Proteomes" id="UP000252415">
    <property type="component" value="Unassembled WGS sequence"/>
</dbReference>
<reference evidence="2 4" key="1">
    <citation type="submission" date="2018-07" db="EMBL/GenBank/DDBJ databases">
        <title>Genomic Encyclopedia of Type Strains, Phase III (KMG-III): the genomes of soil and plant-associated and newly described type strains.</title>
        <authorList>
            <person name="Whitman W."/>
        </authorList>
    </citation>
    <scope>NUCLEOTIDE SEQUENCE [LARGE SCALE GENOMIC DNA]</scope>
    <source>
        <strain evidence="2 4">CECT 7506</strain>
    </source>
</reference>
<dbReference type="EMBL" id="QPJD01000067">
    <property type="protein sequence ID" value="RCW39227.1"/>
    <property type="molecule type" value="Genomic_DNA"/>
</dbReference>
<keyword evidence="1" id="KW-0812">Transmembrane</keyword>
<keyword evidence="1" id="KW-1133">Transmembrane helix</keyword>
<accession>A0A368VBZ4</accession>
<organism evidence="2 4">
    <name type="scientific">Paenibacillus prosopidis</name>
    <dbReference type="NCBI Taxonomy" id="630520"/>
    <lineage>
        <taxon>Bacteria</taxon>
        <taxon>Bacillati</taxon>
        <taxon>Bacillota</taxon>
        <taxon>Bacilli</taxon>
        <taxon>Bacillales</taxon>
        <taxon>Paenibacillaceae</taxon>
        <taxon>Paenibacillus</taxon>
    </lineage>
</organism>
<feature type="transmembrane region" description="Helical" evidence="1">
    <location>
        <begin position="5"/>
        <end position="24"/>
    </location>
</feature>
<dbReference type="EMBL" id="QPJD01000078">
    <property type="protein sequence ID" value="RCW38797.1"/>
    <property type="molecule type" value="Genomic_DNA"/>
</dbReference>
<dbReference type="AlphaFoldDB" id="A0A368VBZ4"/>
<evidence type="ECO:0000313" key="3">
    <source>
        <dbReference type="EMBL" id="RCW39227.1"/>
    </source>
</evidence>
<name>A0A368VBZ4_9BACL</name>
<proteinExistence type="predicted"/>
<evidence type="ECO:0000313" key="4">
    <source>
        <dbReference type="Proteomes" id="UP000252415"/>
    </source>
</evidence>
<keyword evidence="4" id="KW-1185">Reference proteome</keyword>
<gene>
    <name evidence="3" type="ORF">DFP97_1671</name>
    <name evidence="2" type="ORF">DFP97_1782</name>
</gene>
<evidence type="ECO:0000256" key="1">
    <source>
        <dbReference type="SAM" id="Phobius"/>
    </source>
</evidence>
<comment type="caution">
    <text evidence="2">The sequence shown here is derived from an EMBL/GenBank/DDBJ whole genome shotgun (WGS) entry which is preliminary data.</text>
</comment>
<sequence length="30" mass="3588">MKRKIAVLLTIVTIVISIFSIWYFTPKRYS</sequence>
<feature type="non-terminal residue" evidence="2">
    <location>
        <position position="30"/>
    </location>
</feature>
<protein>
    <submittedName>
        <fullName evidence="2">Uncharacterized protein</fullName>
    </submittedName>
</protein>
<keyword evidence="1" id="KW-0472">Membrane</keyword>